<evidence type="ECO:0000256" key="1">
    <source>
        <dbReference type="PROSITE-ProRule" id="PRU00221"/>
    </source>
</evidence>
<feature type="compositionally biased region" description="Pro residues" evidence="2">
    <location>
        <begin position="79"/>
        <end position="99"/>
    </location>
</feature>
<evidence type="ECO:0000313" key="4">
    <source>
        <dbReference type="Proteomes" id="UP001189429"/>
    </source>
</evidence>
<dbReference type="Proteomes" id="UP001189429">
    <property type="component" value="Unassembled WGS sequence"/>
</dbReference>
<keyword evidence="1" id="KW-0853">WD repeat</keyword>
<feature type="region of interest" description="Disordered" evidence="2">
    <location>
        <begin position="44"/>
        <end position="99"/>
    </location>
</feature>
<evidence type="ECO:0000313" key="3">
    <source>
        <dbReference type="EMBL" id="CAK0788285.1"/>
    </source>
</evidence>
<gene>
    <name evidence="3" type="ORF">PCOR1329_LOCUS221</name>
</gene>
<dbReference type="SUPFAM" id="SSF50978">
    <property type="entry name" value="WD40 repeat-like"/>
    <property type="match status" value="1"/>
</dbReference>
<comment type="caution">
    <text evidence="3">The sequence shown here is derived from an EMBL/GenBank/DDBJ whole genome shotgun (WGS) entry which is preliminary data.</text>
</comment>
<evidence type="ECO:0000256" key="2">
    <source>
        <dbReference type="SAM" id="MobiDB-lite"/>
    </source>
</evidence>
<dbReference type="SMART" id="SM00320">
    <property type="entry name" value="WD40"/>
    <property type="match status" value="1"/>
</dbReference>
<feature type="repeat" description="WD" evidence="1">
    <location>
        <begin position="10"/>
        <end position="51"/>
    </location>
</feature>
<dbReference type="PROSITE" id="PS50082">
    <property type="entry name" value="WD_REPEATS_2"/>
    <property type="match status" value="1"/>
</dbReference>
<organism evidence="3 4">
    <name type="scientific">Prorocentrum cordatum</name>
    <dbReference type="NCBI Taxonomy" id="2364126"/>
    <lineage>
        <taxon>Eukaryota</taxon>
        <taxon>Sar</taxon>
        <taxon>Alveolata</taxon>
        <taxon>Dinophyceae</taxon>
        <taxon>Prorocentrales</taxon>
        <taxon>Prorocentraceae</taxon>
        <taxon>Prorocentrum</taxon>
    </lineage>
</organism>
<keyword evidence="4" id="KW-1185">Reference proteome</keyword>
<name>A0ABN9P8K4_9DINO</name>
<dbReference type="Gene3D" id="2.130.10.10">
    <property type="entry name" value="YVTN repeat-like/Quinoprotein amine dehydrogenase"/>
    <property type="match status" value="1"/>
</dbReference>
<sequence length="99" mass="10929">MQNPTLLVAWTAHEAWIRDLLWTPCQRYLYTASSDGLVFAWSVPRRSTTSRGTGRGSPWLLRPPPSTTSDRPAGVPRTPRSPRPSPPLPVVVPAPSFVP</sequence>
<dbReference type="InterPro" id="IPR001680">
    <property type="entry name" value="WD40_rpt"/>
</dbReference>
<dbReference type="InterPro" id="IPR036322">
    <property type="entry name" value="WD40_repeat_dom_sf"/>
</dbReference>
<accession>A0ABN9P8K4</accession>
<dbReference type="InterPro" id="IPR015943">
    <property type="entry name" value="WD40/YVTN_repeat-like_dom_sf"/>
</dbReference>
<dbReference type="EMBL" id="CAUYUJ010000026">
    <property type="protein sequence ID" value="CAK0788285.1"/>
    <property type="molecule type" value="Genomic_DNA"/>
</dbReference>
<reference evidence="3" key="1">
    <citation type="submission" date="2023-10" db="EMBL/GenBank/DDBJ databases">
        <authorList>
            <person name="Chen Y."/>
            <person name="Shah S."/>
            <person name="Dougan E. K."/>
            <person name="Thang M."/>
            <person name="Chan C."/>
        </authorList>
    </citation>
    <scope>NUCLEOTIDE SEQUENCE [LARGE SCALE GENOMIC DNA]</scope>
</reference>
<protein>
    <submittedName>
        <fullName evidence="3">Uncharacterized protein</fullName>
    </submittedName>
</protein>
<proteinExistence type="predicted"/>